<dbReference type="InterPro" id="IPR001810">
    <property type="entry name" value="F-box_dom"/>
</dbReference>
<proteinExistence type="predicted"/>
<dbReference type="InterPro" id="IPR036047">
    <property type="entry name" value="F-box-like_dom_sf"/>
</dbReference>
<dbReference type="Pfam" id="PF24758">
    <property type="entry name" value="LRR_At5g56370"/>
    <property type="match status" value="1"/>
</dbReference>
<dbReference type="SUPFAM" id="SSF81383">
    <property type="entry name" value="F-box domain"/>
    <property type="match status" value="1"/>
</dbReference>
<feature type="domain" description="F-box/LRR-repeat protein 15/At3g58940/PEG3-like LRR" evidence="2">
    <location>
        <begin position="116"/>
        <end position="260"/>
    </location>
</feature>
<reference evidence="3 4" key="1">
    <citation type="journal article" date="2014" name="Nat. Genet.">
        <title>Genome sequence of the hot pepper provides insights into the evolution of pungency in Capsicum species.</title>
        <authorList>
            <person name="Kim S."/>
            <person name="Park M."/>
            <person name="Yeom S.I."/>
            <person name="Kim Y.M."/>
            <person name="Lee J.M."/>
            <person name="Lee H.A."/>
            <person name="Seo E."/>
            <person name="Choi J."/>
            <person name="Cheong K."/>
            <person name="Kim K.T."/>
            <person name="Jung K."/>
            <person name="Lee G.W."/>
            <person name="Oh S.K."/>
            <person name="Bae C."/>
            <person name="Kim S.B."/>
            <person name="Lee H.Y."/>
            <person name="Kim S.Y."/>
            <person name="Kim M.S."/>
            <person name="Kang B.C."/>
            <person name="Jo Y.D."/>
            <person name="Yang H.B."/>
            <person name="Jeong H.J."/>
            <person name="Kang W.H."/>
            <person name="Kwon J.K."/>
            <person name="Shin C."/>
            <person name="Lim J.Y."/>
            <person name="Park J.H."/>
            <person name="Huh J.H."/>
            <person name="Kim J.S."/>
            <person name="Kim B.D."/>
            <person name="Cohen O."/>
            <person name="Paran I."/>
            <person name="Suh M.C."/>
            <person name="Lee S.B."/>
            <person name="Kim Y.K."/>
            <person name="Shin Y."/>
            <person name="Noh S.J."/>
            <person name="Park J."/>
            <person name="Seo Y.S."/>
            <person name="Kwon S.Y."/>
            <person name="Kim H.A."/>
            <person name="Park J.M."/>
            <person name="Kim H.J."/>
            <person name="Choi S.B."/>
            <person name="Bosland P.W."/>
            <person name="Reeves G."/>
            <person name="Jo S.H."/>
            <person name="Lee B.W."/>
            <person name="Cho H.T."/>
            <person name="Choi H.S."/>
            <person name="Lee M.S."/>
            <person name="Yu Y."/>
            <person name="Do Choi Y."/>
            <person name="Park B.S."/>
            <person name="van Deynze A."/>
            <person name="Ashrafi H."/>
            <person name="Hill T."/>
            <person name="Kim W.T."/>
            <person name="Pai H.S."/>
            <person name="Ahn H.K."/>
            <person name="Yeam I."/>
            <person name="Giovannoni J.J."/>
            <person name="Rose J.K."/>
            <person name="Sorensen I."/>
            <person name="Lee S.J."/>
            <person name="Kim R.W."/>
            <person name="Choi I.Y."/>
            <person name="Choi B.S."/>
            <person name="Lim J.S."/>
            <person name="Lee Y.H."/>
            <person name="Choi D."/>
        </authorList>
    </citation>
    <scope>NUCLEOTIDE SEQUENCE [LARGE SCALE GENOMIC DNA]</scope>
    <source>
        <strain evidence="4">cv. CM334</strain>
    </source>
</reference>
<dbReference type="EMBL" id="AYRZ02000004">
    <property type="protein sequence ID" value="PHT82685.1"/>
    <property type="molecule type" value="Genomic_DNA"/>
</dbReference>
<reference evidence="3 4" key="2">
    <citation type="journal article" date="2017" name="Genome Biol.">
        <title>New reference genome sequences of hot pepper reveal the massive evolution of plant disease-resistance genes by retroduplication.</title>
        <authorList>
            <person name="Kim S."/>
            <person name="Park J."/>
            <person name="Yeom S.I."/>
            <person name="Kim Y.M."/>
            <person name="Seo E."/>
            <person name="Kim K.T."/>
            <person name="Kim M.S."/>
            <person name="Lee J.M."/>
            <person name="Cheong K."/>
            <person name="Shin H.S."/>
            <person name="Kim S.B."/>
            <person name="Han K."/>
            <person name="Lee J."/>
            <person name="Park M."/>
            <person name="Lee H.A."/>
            <person name="Lee H.Y."/>
            <person name="Lee Y."/>
            <person name="Oh S."/>
            <person name="Lee J.H."/>
            <person name="Choi E."/>
            <person name="Choi E."/>
            <person name="Lee S.E."/>
            <person name="Jeon J."/>
            <person name="Kim H."/>
            <person name="Choi G."/>
            <person name="Song H."/>
            <person name="Lee J."/>
            <person name="Lee S.C."/>
            <person name="Kwon J.K."/>
            <person name="Lee H.Y."/>
            <person name="Koo N."/>
            <person name="Hong Y."/>
            <person name="Kim R.W."/>
            <person name="Kang W.H."/>
            <person name="Huh J.H."/>
            <person name="Kang B.C."/>
            <person name="Yang T.J."/>
            <person name="Lee Y.H."/>
            <person name="Bennetzen J.L."/>
            <person name="Choi D."/>
        </authorList>
    </citation>
    <scope>NUCLEOTIDE SEQUENCE [LARGE SCALE GENOMIC DNA]</scope>
    <source>
        <strain evidence="4">cv. CM334</strain>
    </source>
</reference>
<dbReference type="Gramene" id="PHT82685">
    <property type="protein sequence ID" value="PHT82685"/>
    <property type="gene ID" value="T459_11128"/>
</dbReference>
<evidence type="ECO:0000313" key="4">
    <source>
        <dbReference type="Proteomes" id="UP000222542"/>
    </source>
</evidence>
<accession>A0A2G2ZL64</accession>
<dbReference type="InterPro" id="IPR055411">
    <property type="entry name" value="LRR_FXL15/At3g58940/PEG3-like"/>
</dbReference>
<dbReference type="InterPro" id="IPR053772">
    <property type="entry name" value="At1g61320/At1g61330-like"/>
</dbReference>
<evidence type="ECO:0000313" key="3">
    <source>
        <dbReference type="EMBL" id="PHT82685.1"/>
    </source>
</evidence>
<dbReference type="OMA" id="CWISRPH"/>
<evidence type="ECO:0000259" key="2">
    <source>
        <dbReference type="Pfam" id="PF24758"/>
    </source>
</evidence>
<evidence type="ECO:0000259" key="1">
    <source>
        <dbReference type="Pfam" id="PF00646"/>
    </source>
</evidence>
<dbReference type="InterPro" id="IPR032675">
    <property type="entry name" value="LRR_dom_sf"/>
</dbReference>
<protein>
    <submittedName>
        <fullName evidence="3">Uncharacterized protein</fullName>
    </submittedName>
</protein>
<keyword evidence="4" id="KW-1185">Reference proteome</keyword>
<dbReference type="AlphaFoldDB" id="A0A2G2ZL64"/>
<organism evidence="3 4">
    <name type="scientific">Capsicum annuum</name>
    <name type="common">Capsicum pepper</name>
    <dbReference type="NCBI Taxonomy" id="4072"/>
    <lineage>
        <taxon>Eukaryota</taxon>
        <taxon>Viridiplantae</taxon>
        <taxon>Streptophyta</taxon>
        <taxon>Embryophyta</taxon>
        <taxon>Tracheophyta</taxon>
        <taxon>Spermatophyta</taxon>
        <taxon>Magnoliopsida</taxon>
        <taxon>eudicotyledons</taxon>
        <taxon>Gunneridae</taxon>
        <taxon>Pentapetalae</taxon>
        <taxon>asterids</taxon>
        <taxon>lamiids</taxon>
        <taxon>Solanales</taxon>
        <taxon>Solanaceae</taxon>
        <taxon>Solanoideae</taxon>
        <taxon>Capsiceae</taxon>
        <taxon>Capsicum</taxon>
    </lineage>
</organism>
<sequence>MAEKEYSPVYKASRIDSESGEEVVDRISELPVHVIHQMLSKLHQKQAARTSVLSKKWYYCWTSRPNLVFDLLQHMPLEKFVEFVDQSIQPHLEQNLRIEEFNLKYHDAGGYASSHIDRWIDLAVKHNVRVLKIDTLNNSGSEKPPYRSLPDVIYGAENLTTLMLSKYKFEITSSTSTSFCFLKDLYLSYVHISQSQLQKVLDECPFIANLSLCDCKGISKLHVFGGLVHLKSLFVASCELDNVIVRVSNLTKLTIIQGRELESVEIQAPSLLDFTFSGDKLPSMDPSSLESARLQFNLYRVLVIHNFGDVDSVWCTKLQHFLRKFDYSKVSLSGVFYLIYFIGNGLSI</sequence>
<dbReference type="Gene3D" id="3.80.10.10">
    <property type="entry name" value="Ribonuclease Inhibitor"/>
    <property type="match status" value="1"/>
</dbReference>
<feature type="domain" description="F-box" evidence="1">
    <location>
        <begin position="27"/>
        <end position="66"/>
    </location>
</feature>
<dbReference type="SUPFAM" id="SSF52047">
    <property type="entry name" value="RNI-like"/>
    <property type="match status" value="1"/>
</dbReference>
<dbReference type="PANTHER" id="PTHR34145:SF28">
    <property type="entry name" value="F-BOX DOMAIN-CONTAINING PROTEIN"/>
    <property type="match status" value="1"/>
</dbReference>
<dbReference type="Proteomes" id="UP000222542">
    <property type="component" value="Unassembled WGS sequence"/>
</dbReference>
<comment type="caution">
    <text evidence="3">The sequence shown here is derived from an EMBL/GenBank/DDBJ whole genome shotgun (WGS) entry which is preliminary data.</text>
</comment>
<dbReference type="STRING" id="4072.A0A2G2ZL64"/>
<dbReference type="Pfam" id="PF00646">
    <property type="entry name" value="F-box"/>
    <property type="match status" value="1"/>
</dbReference>
<name>A0A2G2ZL64_CAPAN</name>
<gene>
    <name evidence="3" type="ORF">T459_11128</name>
</gene>
<dbReference type="PANTHER" id="PTHR34145">
    <property type="entry name" value="OS02G0105600 PROTEIN"/>
    <property type="match status" value="1"/>
</dbReference>